<dbReference type="STRING" id="732.ADJ80_08410"/>
<dbReference type="GO" id="GO:0006412">
    <property type="term" value="P:translation"/>
    <property type="evidence" value="ECO:0007669"/>
    <property type="project" value="InterPro"/>
</dbReference>
<dbReference type="AlphaFoldDB" id="A0A336N6Q0"/>
<dbReference type="GO" id="GO:0003735">
    <property type="term" value="F:structural constituent of ribosome"/>
    <property type="evidence" value="ECO:0007669"/>
    <property type="project" value="InterPro"/>
</dbReference>
<gene>
    <name evidence="6" type="primary">rpsI</name>
    <name evidence="6" type="ORF">NCTC5908_01363</name>
</gene>
<evidence type="ECO:0000256" key="1">
    <source>
        <dbReference type="ARBA" id="ARBA00005251"/>
    </source>
</evidence>
<dbReference type="GO" id="GO:0022627">
    <property type="term" value="C:cytosolic small ribosomal subunit"/>
    <property type="evidence" value="ECO:0007669"/>
    <property type="project" value="TreeGrafter"/>
</dbReference>
<proteinExistence type="inferred from homology"/>
<evidence type="ECO:0000256" key="4">
    <source>
        <dbReference type="RuleBase" id="RU003815"/>
    </source>
</evidence>
<protein>
    <recommendedName>
        <fullName evidence="5">30S ribosomal protein S9</fullName>
    </recommendedName>
</protein>
<accession>A0A336N6Q0</accession>
<dbReference type="InterPro" id="IPR023035">
    <property type="entry name" value="Ribosomal_uS9_bac/plastid"/>
</dbReference>
<evidence type="ECO:0000313" key="6">
    <source>
        <dbReference type="EMBL" id="SSZ29560.1"/>
    </source>
</evidence>
<dbReference type="Pfam" id="PF00380">
    <property type="entry name" value="Ribosomal_S9"/>
    <property type="match status" value="1"/>
</dbReference>
<dbReference type="EMBL" id="UFSP01000002">
    <property type="protein sequence ID" value="SSZ29560.1"/>
    <property type="molecule type" value="Genomic_DNA"/>
</dbReference>
<comment type="similarity">
    <text evidence="1 4">Belongs to the universal ribosomal protein uS9 family.</text>
</comment>
<keyword evidence="3 4" id="KW-0687">Ribonucleoprotein</keyword>
<dbReference type="InterPro" id="IPR014721">
    <property type="entry name" value="Ribsml_uS5_D2-typ_fold_subgr"/>
</dbReference>
<dbReference type="GO" id="GO:0003723">
    <property type="term" value="F:RNA binding"/>
    <property type="evidence" value="ECO:0007669"/>
    <property type="project" value="TreeGrafter"/>
</dbReference>
<dbReference type="InterPro" id="IPR020568">
    <property type="entry name" value="Ribosomal_Su5_D2-typ_SF"/>
</dbReference>
<dbReference type="PROSITE" id="PS00360">
    <property type="entry name" value="RIBOSOMAL_S9"/>
    <property type="match status" value="1"/>
</dbReference>
<dbReference type="Gene3D" id="3.30.230.10">
    <property type="match status" value="1"/>
</dbReference>
<dbReference type="InterPro" id="IPR020574">
    <property type="entry name" value="Ribosomal_uS9_CS"/>
</dbReference>
<dbReference type="InterPro" id="IPR000754">
    <property type="entry name" value="Ribosomal_uS9"/>
</dbReference>
<evidence type="ECO:0000256" key="5">
    <source>
        <dbReference type="RuleBase" id="RU003816"/>
    </source>
</evidence>
<dbReference type="SUPFAM" id="SSF54211">
    <property type="entry name" value="Ribosomal protein S5 domain 2-like"/>
    <property type="match status" value="1"/>
</dbReference>
<evidence type="ECO:0000256" key="2">
    <source>
        <dbReference type="ARBA" id="ARBA00022980"/>
    </source>
</evidence>
<dbReference type="PANTHER" id="PTHR21569:SF1">
    <property type="entry name" value="SMALL RIBOSOMAL SUBUNIT PROTEIN US9M"/>
    <property type="match status" value="1"/>
</dbReference>
<evidence type="ECO:0000313" key="7">
    <source>
        <dbReference type="Proteomes" id="UP000253728"/>
    </source>
</evidence>
<dbReference type="Proteomes" id="UP000253728">
    <property type="component" value="Unassembled WGS sequence"/>
</dbReference>
<sequence>MAENQNYGTGRRKSSSARVFIKPGNGKITINQRELDVYFGRETSRMIVRQPLELVELTDKLDLYITVKGGGISGQAGAIRHGITRALMEYDETLRPALRAAGFVTRDARRVERKKWVYTKHVVVHNTPNVNFYTFFQKSREQSLLFLCVKFSKSAVGF</sequence>
<reference evidence="6 7" key="1">
    <citation type="submission" date="2018-06" db="EMBL/GenBank/DDBJ databases">
        <authorList>
            <consortium name="Pathogen Informatics"/>
            <person name="Doyle S."/>
        </authorList>
    </citation>
    <scope>NUCLEOTIDE SEQUENCE [LARGE SCALE GENOMIC DNA]</scope>
    <source>
        <strain evidence="6 7">NCTC5908</strain>
    </source>
</reference>
<name>A0A336N6Q0_AGGAP</name>
<evidence type="ECO:0000256" key="3">
    <source>
        <dbReference type="ARBA" id="ARBA00023274"/>
    </source>
</evidence>
<dbReference type="FunFam" id="3.30.230.10:FF:000001">
    <property type="entry name" value="30S ribosomal protein S9"/>
    <property type="match status" value="1"/>
</dbReference>
<dbReference type="PANTHER" id="PTHR21569">
    <property type="entry name" value="RIBOSOMAL PROTEIN S9"/>
    <property type="match status" value="1"/>
</dbReference>
<organism evidence="6 7">
    <name type="scientific">Aggregatibacter aphrophilus</name>
    <name type="common">Haemophilus aphrophilus</name>
    <dbReference type="NCBI Taxonomy" id="732"/>
    <lineage>
        <taxon>Bacteria</taxon>
        <taxon>Pseudomonadati</taxon>
        <taxon>Pseudomonadota</taxon>
        <taxon>Gammaproteobacteria</taxon>
        <taxon>Pasteurellales</taxon>
        <taxon>Pasteurellaceae</taxon>
        <taxon>Aggregatibacter</taxon>
    </lineage>
</organism>
<keyword evidence="2 4" id="KW-0689">Ribosomal protein</keyword>
<dbReference type="NCBIfam" id="NF001099">
    <property type="entry name" value="PRK00132.1"/>
    <property type="match status" value="1"/>
</dbReference>